<feature type="domain" description="Calcineurin-like phosphoesterase" evidence="2">
    <location>
        <begin position="156"/>
        <end position="339"/>
    </location>
</feature>
<dbReference type="Pfam" id="PF00149">
    <property type="entry name" value="Metallophos"/>
    <property type="match status" value="1"/>
</dbReference>
<keyword evidence="1" id="KW-0472">Membrane</keyword>
<dbReference type="InterPro" id="IPR004843">
    <property type="entry name" value="Calcineurin-like_PHP"/>
</dbReference>
<dbReference type="OrthoDB" id="9780884at2"/>
<dbReference type="PANTHER" id="PTHR31302">
    <property type="entry name" value="TRANSMEMBRANE PROTEIN WITH METALLOPHOSPHOESTERASE DOMAIN-RELATED"/>
    <property type="match status" value="1"/>
</dbReference>
<dbReference type="GO" id="GO:0016787">
    <property type="term" value="F:hydrolase activity"/>
    <property type="evidence" value="ECO:0007669"/>
    <property type="project" value="InterPro"/>
</dbReference>
<dbReference type="Gene3D" id="3.60.21.10">
    <property type="match status" value="1"/>
</dbReference>
<dbReference type="AlphaFoldDB" id="A0A4Q1REV2"/>
<evidence type="ECO:0000256" key="1">
    <source>
        <dbReference type="SAM" id="Phobius"/>
    </source>
</evidence>
<dbReference type="CDD" id="cd07385">
    <property type="entry name" value="MPP_YkuE_C"/>
    <property type="match status" value="1"/>
</dbReference>
<dbReference type="PANTHER" id="PTHR31302:SF0">
    <property type="entry name" value="TRANSMEMBRANE PROTEIN WITH METALLOPHOSPHOESTERASE DOMAIN"/>
    <property type="match status" value="1"/>
</dbReference>
<feature type="transmembrane region" description="Helical" evidence="1">
    <location>
        <begin position="112"/>
        <end position="132"/>
    </location>
</feature>
<dbReference type="EMBL" id="SDKC01000001">
    <property type="protein sequence ID" value="RXS74126.1"/>
    <property type="molecule type" value="Genomic_DNA"/>
</dbReference>
<evidence type="ECO:0000313" key="4">
    <source>
        <dbReference type="Proteomes" id="UP000290106"/>
    </source>
</evidence>
<evidence type="ECO:0000259" key="2">
    <source>
        <dbReference type="Pfam" id="PF00149"/>
    </source>
</evidence>
<dbReference type="SUPFAM" id="SSF56300">
    <property type="entry name" value="Metallo-dependent phosphatases"/>
    <property type="match status" value="1"/>
</dbReference>
<feature type="transmembrane region" description="Helical" evidence="1">
    <location>
        <begin position="6"/>
        <end position="25"/>
    </location>
</feature>
<keyword evidence="1" id="KW-1133">Transmembrane helix</keyword>
<accession>A0A4Q1REV2</accession>
<sequence>MILLIIIPIYIALNLYILHRVHKWLTACSKRFHSKWFVVPYIVIYSLLALSLLFAFLLPSSGFQVLVKRISNYWLGTFVYILMFIAVADILRLILKRIPGKVHDFFFSKVGYVFVGIFLTALVGGMSAYGIAHSHIVKVNPYEVTIRKNCGDNSDLKVVLIADLHLGYSVGDRQMQRMVKKINEQDADLVVFAGDIFDNEYEALQNPDKIAKTLAGIKSRYGSFGVFGNHDVTERLLGGFSVTSKENEVRDPRFEEFAKKAGIQMLDDEVTLIDDAFYLVGRKDVQKPGDGTTNRMEPEEILGDLNKTKPIIVLEHQPKQLEELEAAGADMQLCGHTHDGQMFPGNLTIKLMWENACGYLKKGNLHSIVTSGVGVWGPAMRVGTDCEICPITVHFQG</sequence>
<proteinExistence type="predicted"/>
<organism evidence="3 4">
    <name type="scientific">Blautia faecicola</name>
    <dbReference type="NCBI Taxonomy" id="2509240"/>
    <lineage>
        <taxon>Bacteria</taxon>
        <taxon>Bacillati</taxon>
        <taxon>Bacillota</taxon>
        <taxon>Clostridia</taxon>
        <taxon>Lachnospirales</taxon>
        <taxon>Lachnospiraceae</taxon>
        <taxon>Blautia</taxon>
    </lineage>
</organism>
<keyword evidence="1" id="KW-0812">Transmembrane</keyword>
<evidence type="ECO:0000313" key="3">
    <source>
        <dbReference type="EMBL" id="RXS74126.1"/>
    </source>
</evidence>
<reference evidence="3 4" key="1">
    <citation type="submission" date="2019-01" db="EMBL/GenBank/DDBJ databases">
        <title>Blautia sp. nov. KGMB01111 isolated human feces.</title>
        <authorList>
            <person name="Park J.-E."/>
            <person name="Kim J.-S."/>
            <person name="Park S.-H."/>
        </authorList>
    </citation>
    <scope>NUCLEOTIDE SEQUENCE [LARGE SCALE GENOMIC DNA]</scope>
    <source>
        <strain evidence="3 4">KGMB01111</strain>
    </source>
</reference>
<dbReference type="InterPro" id="IPR051158">
    <property type="entry name" value="Metallophosphoesterase_sf"/>
</dbReference>
<comment type="caution">
    <text evidence="3">The sequence shown here is derived from an EMBL/GenBank/DDBJ whole genome shotgun (WGS) entry which is preliminary data.</text>
</comment>
<protein>
    <submittedName>
        <fullName evidence="3">Metallophosphoesterase</fullName>
    </submittedName>
</protein>
<dbReference type="Proteomes" id="UP000290106">
    <property type="component" value="Unassembled WGS sequence"/>
</dbReference>
<name>A0A4Q1REV2_9FIRM</name>
<dbReference type="InterPro" id="IPR029052">
    <property type="entry name" value="Metallo-depent_PP-like"/>
</dbReference>
<gene>
    <name evidence="3" type="ORF">ETP43_01965</name>
</gene>
<feature type="transmembrane region" description="Helical" evidence="1">
    <location>
        <begin position="37"/>
        <end position="58"/>
    </location>
</feature>
<dbReference type="RefSeq" id="WP_129256938.1">
    <property type="nucleotide sequence ID" value="NZ_JBGKFY010000001.1"/>
</dbReference>
<keyword evidence="4" id="KW-1185">Reference proteome</keyword>
<feature type="transmembrane region" description="Helical" evidence="1">
    <location>
        <begin position="70"/>
        <end position="91"/>
    </location>
</feature>